<accession>A0AAW1J6J3</accession>
<keyword evidence="2" id="KW-1185">Reference proteome</keyword>
<evidence type="ECO:0000313" key="2">
    <source>
        <dbReference type="Proteomes" id="UP001443914"/>
    </source>
</evidence>
<evidence type="ECO:0000313" key="1">
    <source>
        <dbReference type="EMBL" id="KAK9698577.1"/>
    </source>
</evidence>
<dbReference type="AlphaFoldDB" id="A0AAW1J6J3"/>
<protein>
    <submittedName>
        <fullName evidence="1">Uncharacterized protein</fullName>
    </submittedName>
</protein>
<proteinExistence type="predicted"/>
<gene>
    <name evidence="1" type="ORF">RND81_08G114400</name>
</gene>
<comment type="caution">
    <text evidence="1">The sequence shown here is derived from an EMBL/GenBank/DDBJ whole genome shotgun (WGS) entry which is preliminary data.</text>
</comment>
<sequence>MSLRTDVLGHEIRPLQVFFFSPSGAGYIPRTDDLGHKVHPLQVFFYSPSGAGYVPSNGRPWARGPPSLNIFLVCPFQVFFFSPSRAGYVPLERTTLGTRCALSKYSSLVRQE</sequence>
<reference evidence="1" key="1">
    <citation type="submission" date="2024-03" db="EMBL/GenBank/DDBJ databases">
        <title>WGS assembly of Saponaria officinalis var. Norfolk2.</title>
        <authorList>
            <person name="Jenkins J."/>
            <person name="Shu S."/>
            <person name="Grimwood J."/>
            <person name="Barry K."/>
            <person name="Goodstein D."/>
            <person name="Schmutz J."/>
            <person name="Leebens-Mack J."/>
            <person name="Osbourn A."/>
        </authorList>
    </citation>
    <scope>NUCLEOTIDE SEQUENCE [LARGE SCALE GENOMIC DNA]</scope>
    <source>
        <strain evidence="1">JIC</strain>
    </source>
</reference>
<dbReference type="EMBL" id="JBDFQZ010000008">
    <property type="protein sequence ID" value="KAK9698577.1"/>
    <property type="molecule type" value="Genomic_DNA"/>
</dbReference>
<dbReference type="Proteomes" id="UP001443914">
    <property type="component" value="Unassembled WGS sequence"/>
</dbReference>
<organism evidence="1 2">
    <name type="scientific">Saponaria officinalis</name>
    <name type="common">Common soapwort</name>
    <name type="synonym">Lychnis saponaria</name>
    <dbReference type="NCBI Taxonomy" id="3572"/>
    <lineage>
        <taxon>Eukaryota</taxon>
        <taxon>Viridiplantae</taxon>
        <taxon>Streptophyta</taxon>
        <taxon>Embryophyta</taxon>
        <taxon>Tracheophyta</taxon>
        <taxon>Spermatophyta</taxon>
        <taxon>Magnoliopsida</taxon>
        <taxon>eudicotyledons</taxon>
        <taxon>Gunneridae</taxon>
        <taxon>Pentapetalae</taxon>
        <taxon>Caryophyllales</taxon>
        <taxon>Caryophyllaceae</taxon>
        <taxon>Caryophylleae</taxon>
        <taxon>Saponaria</taxon>
    </lineage>
</organism>
<name>A0AAW1J6J3_SAPOF</name>